<dbReference type="EMBL" id="HBUF01279007">
    <property type="protein sequence ID" value="CAG6686929.1"/>
    <property type="molecule type" value="Transcribed_RNA"/>
</dbReference>
<dbReference type="GO" id="GO:0003677">
    <property type="term" value="F:DNA binding"/>
    <property type="evidence" value="ECO:0007669"/>
    <property type="project" value="InterPro"/>
</dbReference>
<dbReference type="Pfam" id="PF13307">
    <property type="entry name" value="Helicase_C_2"/>
    <property type="match status" value="1"/>
</dbReference>
<protein>
    <recommendedName>
        <fullName evidence="13">DNA 5'-3' helicase</fullName>
        <ecNumber evidence="13">5.6.2.3</ecNumber>
    </recommendedName>
</protein>
<evidence type="ECO:0000256" key="4">
    <source>
        <dbReference type="ARBA" id="ARBA00022723"/>
    </source>
</evidence>
<dbReference type="EMBL" id="HBUF01575742">
    <property type="protein sequence ID" value="CAG6768225.1"/>
    <property type="molecule type" value="Transcribed_RNA"/>
</dbReference>
<evidence type="ECO:0000313" key="18">
    <source>
        <dbReference type="EMBL" id="CAG6621992.1"/>
    </source>
</evidence>
<dbReference type="EC" id="5.6.2.3" evidence="13"/>
<keyword evidence="12" id="KW-0539">Nucleus</keyword>
<proteinExistence type="inferred from homology"/>
<dbReference type="GO" id="GO:0016818">
    <property type="term" value="F:hydrolase activity, acting on acid anhydrides, in phosphorus-containing anhydrides"/>
    <property type="evidence" value="ECO:0007669"/>
    <property type="project" value="InterPro"/>
</dbReference>
<evidence type="ECO:0000256" key="15">
    <source>
        <dbReference type="SAM" id="Coils"/>
    </source>
</evidence>
<evidence type="ECO:0000256" key="9">
    <source>
        <dbReference type="ARBA" id="ARBA00023004"/>
    </source>
</evidence>
<sequence>MSSNGDSMFNGHPLSKVPFDFPFPYNTYEIQENFMKNLYFTLENSKFGIFESPTGTGKSLSLICGILKWYYDHKVFNLEKIEREISELEIQKNKNVSEDWIEQQSHELKLRNQIDSLKDCVKREKTYDEYIDNIRKQNEKRKKALKQDQNQVAVHALTYRNKSDTKTEKDKQKEKPLCEENLENVIEKVEEFDKYMKQIGEDKDMLLDDVTQDEEAIDEIEETEEEYEDLKIFFCSRTHSQLSQFVKEINKTVYQNQLRITSLSSRQNYCINESVNRLKNINLINEKCIELGRNSKKTKVDENERALKKQKNTNTRCPYKNEASVEMLKNEILSNIHDIEEVVKESKSLKACPYYSSRAAVKHAQMVVLPYNLLLHKSTREMCNLNLKNSVVVIDEAHNLLDMIESIHSSQLSGESIYQSYNQIFNYKNKFLSKFNAHNLLHINQILYLLKMFLSALNLKYLIEKRKVSIKDIKRRNNSETQNIARETPPTAKPVASTQQNKEESKLSTLSDFLMENNIDNINVFKLLEFIKQSKLSFKLQNYSIKYRDCLKPPPELLAKPEEKPKLSGLQSFLKNVNKPATIQPDQVQEEVKIVQEDQVRNPMLNVVTFLETLVNKNEDGRILVVKSSDLNKTQIKFILLNPANHFSDIVSQARSIIVAGGTMEPVSEFKDQLFGNLGVPDTRIHHFSCGHVIPKENILPLVLCAGPSNRKFDLTFENRTKVETLKEISMTIANLCNIVPKGTVCFFPSYDYESAVYKYMSENQFIERISKKKTIFREPKKSSEVDGVLSEYAKAIEKNEGGALLLSVIGGKLSEGLNFSDDLGRCVIVVGMPYANIKSLYIQEKMKYLDNQLKQGAGQEYYRNSCMKAVNQSIGRAIRHANDYACMVLLDVRYRSPHVQQLLPGWIRERLTVHDSFGPMFKSISGFFQSKKFS</sequence>
<evidence type="ECO:0000256" key="6">
    <source>
        <dbReference type="ARBA" id="ARBA00022801"/>
    </source>
</evidence>
<keyword evidence="4" id="KW-0479">Metal-binding</keyword>
<keyword evidence="15" id="KW-0175">Coiled coil</keyword>
<dbReference type="InterPro" id="IPR006554">
    <property type="entry name" value="Helicase-like_DEXD_c2"/>
</dbReference>
<dbReference type="SUPFAM" id="SSF52540">
    <property type="entry name" value="P-loop containing nucleoside triphosphate hydrolases"/>
    <property type="match status" value="1"/>
</dbReference>
<keyword evidence="7 18" id="KW-0347">Helicase</keyword>
<dbReference type="PANTHER" id="PTHR11472">
    <property type="entry name" value="DNA REPAIR DEAD HELICASE RAD3/XP-D SUBFAMILY MEMBER"/>
    <property type="match status" value="1"/>
</dbReference>
<keyword evidence="5" id="KW-0547">Nucleotide-binding</keyword>
<evidence type="ECO:0000259" key="17">
    <source>
        <dbReference type="PROSITE" id="PS51193"/>
    </source>
</evidence>
<feature type="coiled-coil region" evidence="15">
    <location>
        <begin position="71"/>
        <end position="98"/>
    </location>
</feature>
<comment type="similarity">
    <text evidence="3">Belongs to the DEAD box helicase family. DEAH subfamily. DDX11/CHL1 sub-subfamily.</text>
</comment>
<dbReference type="Gene3D" id="3.40.50.300">
    <property type="entry name" value="P-loop containing nucleotide triphosphate hydrolases"/>
    <property type="match status" value="3"/>
</dbReference>
<name>A0A8D8MD50_9HEMI</name>
<dbReference type="InterPro" id="IPR002464">
    <property type="entry name" value="DNA/RNA_helicase_DEAH_CS"/>
</dbReference>
<evidence type="ECO:0000256" key="3">
    <source>
        <dbReference type="ARBA" id="ARBA00008435"/>
    </source>
</evidence>
<dbReference type="EMBL" id="HBUF01279008">
    <property type="protein sequence ID" value="CAG6686930.1"/>
    <property type="molecule type" value="Transcribed_RNA"/>
</dbReference>
<dbReference type="EMBL" id="HBUF01051502">
    <property type="protein sequence ID" value="CAG6621990.1"/>
    <property type="molecule type" value="Transcribed_RNA"/>
</dbReference>
<evidence type="ECO:0000256" key="13">
    <source>
        <dbReference type="ARBA" id="ARBA00044969"/>
    </source>
</evidence>
<dbReference type="GO" id="GO:0046872">
    <property type="term" value="F:metal ion binding"/>
    <property type="evidence" value="ECO:0007669"/>
    <property type="project" value="UniProtKB-KW"/>
</dbReference>
<dbReference type="GO" id="GO:0051536">
    <property type="term" value="F:iron-sulfur cluster binding"/>
    <property type="evidence" value="ECO:0007669"/>
    <property type="project" value="UniProtKB-KW"/>
</dbReference>
<dbReference type="NCBIfam" id="TIGR00604">
    <property type="entry name" value="rad3"/>
    <property type="match status" value="1"/>
</dbReference>
<feature type="region of interest" description="Disordered" evidence="16">
    <location>
        <begin position="479"/>
        <end position="504"/>
    </location>
</feature>
<feature type="region of interest" description="Disordered" evidence="16">
    <location>
        <begin position="156"/>
        <end position="175"/>
    </location>
</feature>
<comment type="catalytic activity">
    <reaction evidence="14">
        <text>ATP + H2O = ADP + phosphate + H(+)</text>
        <dbReference type="Rhea" id="RHEA:13065"/>
        <dbReference type="ChEBI" id="CHEBI:15377"/>
        <dbReference type="ChEBI" id="CHEBI:15378"/>
        <dbReference type="ChEBI" id="CHEBI:30616"/>
        <dbReference type="ChEBI" id="CHEBI:43474"/>
        <dbReference type="ChEBI" id="CHEBI:456216"/>
        <dbReference type="EC" id="5.6.2.3"/>
    </reaction>
</comment>
<evidence type="ECO:0000256" key="7">
    <source>
        <dbReference type="ARBA" id="ARBA00022806"/>
    </source>
</evidence>
<organism evidence="18">
    <name type="scientific">Cacopsylla melanoneura</name>
    <dbReference type="NCBI Taxonomy" id="428564"/>
    <lineage>
        <taxon>Eukaryota</taxon>
        <taxon>Metazoa</taxon>
        <taxon>Ecdysozoa</taxon>
        <taxon>Arthropoda</taxon>
        <taxon>Hexapoda</taxon>
        <taxon>Insecta</taxon>
        <taxon>Pterygota</taxon>
        <taxon>Neoptera</taxon>
        <taxon>Paraneoptera</taxon>
        <taxon>Hemiptera</taxon>
        <taxon>Sternorrhyncha</taxon>
        <taxon>Psylloidea</taxon>
        <taxon>Psyllidae</taxon>
        <taxon>Psyllinae</taxon>
        <taxon>Cacopsylla</taxon>
    </lineage>
</organism>
<dbReference type="GO" id="GO:0006974">
    <property type="term" value="P:DNA damage response"/>
    <property type="evidence" value="ECO:0007669"/>
    <property type="project" value="UniProtKB-ARBA"/>
</dbReference>
<comment type="cofactor">
    <cofactor evidence="1">
        <name>[4Fe-4S] cluster</name>
        <dbReference type="ChEBI" id="CHEBI:49883"/>
    </cofactor>
</comment>
<dbReference type="GO" id="GO:0005524">
    <property type="term" value="F:ATP binding"/>
    <property type="evidence" value="ECO:0007669"/>
    <property type="project" value="UniProtKB-KW"/>
</dbReference>
<dbReference type="GO" id="GO:0006139">
    <property type="term" value="P:nucleobase-containing compound metabolic process"/>
    <property type="evidence" value="ECO:0007669"/>
    <property type="project" value="InterPro"/>
</dbReference>
<feature type="compositionally biased region" description="Basic and acidic residues" evidence="16">
    <location>
        <begin position="161"/>
        <end position="175"/>
    </location>
</feature>
<keyword evidence="9" id="KW-0408">Iron</keyword>
<comment type="subcellular location">
    <subcellularLocation>
        <location evidence="2">Nucleus</location>
    </subcellularLocation>
</comment>
<evidence type="ECO:0000256" key="8">
    <source>
        <dbReference type="ARBA" id="ARBA00022840"/>
    </source>
</evidence>
<keyword evidence="6" id="KW-0378">Hydrolase</keyword>
<dbReference type="GO" id="GO:0034085">
    <property type="term" value="P:establishment of sister chromatid cohesion"/>
    <property type="evidence" value="ECO:0007669"/>
    <property type="project" value="TreeGrafter"/>
</dbReference>
<dbReference type="FunFam" id="3.40.50.300:FF:001372">
    <property type="entry name" value="ATP-dependent DNA helicase chl1"/>
    <property type="match status" value="1"/>
</dbReference>
<dbReference type="GO" id="GO:0005634">
    <property type="term" value="C:nucleus"/>
    <property type="evidence" value="ECO:0007669"/>
    <property type="project" value="UniProtKB-SubCell"/>
</dbReference>
<evidence type="ECO:0000256" key="14">
    <source>
        <dbReference type="ARBA" id="ARBA00048954"/>
    </source>
</evidence>
<keyword evidence="8" id="KW-0067">ATP-binding</keyword>
<dbReference type="InterPro" id="IPR027417">
    <property type="entry name" value="P-loop_NTPase"/>
</dbReference>
<evidence type="ECO:0000256" key="1">
    <source>
        <dbReference type="ARBA" id="ARBA00001966"/>
    </source>
</evidence>
<dbReference type="PROSITE" id="PS00690">
    <property type="entry name" value="DEAH_ATP_HELICASE"/>
    <property type="match status" value="1"/>
</dbReference>
<feature type="coiled-coil region" evidence="15">
    <location>
        <begin position="203"/>
        <end position="233"/>
    </location>
</feature>
<reference evidence="18" key="1">
    <citation type="submission" date="2021-05" db="EMBL/GenBank/DDBJ databases">
        <authorList>
            <person name="Alioto T."/>
            <person name="Alioto T."/>
            <person name="Gomez Garrido J."/>
        </authorList>
    </citation>
    <scope>NUCLEOTIDE SEQUENCE</scope>
</reference>
<dbReference type="AlphaFoldDB" id="A0A8D8MD50"/>
<evidence type="ECO:0000256" key="12">
    <source>
        <dbReference type="ARBA" id="ARBA00023242"/>
    </source>
</evidence>
<evidence type="ECO:0000256" key="5">
    <source>
        <dbReference type="ARBA" id="ARBA00022741"/>
    </source>
</evidence>
<feature type="domain" description="Helicase ATP-binding" evidence="17">
    <location>
        <begin position="17"/>
        <end position="461"/>
    </location>
</feature>
<dbReference type="EMBL" id="HBUF01575743">
    <property type="protein sequence ID" value="CAG6768227.1"/>
    <property type="molecule type" value="Transcribed_RNA"/>
</dbReference>
<dbReference type="CDD" id="cd18788">
    <property type="entry name" value="SF2_C_XPD"/>
    <property type="match status" value="1"/>
</dbReference>
<dbReference type="EMBL" id="HBUF01051503">
    <property type="protein sequence ID" value="CAG6621992.1"/>
    <property type="molecule type" value="Transcribed_RNA"/>
</dbReference>
<evidence type="ECO:0000256" key="10">
    <source>
        <dbReference type="ARBA" id="ARBA00023014"/>
    </source>
</evidence>
<dbReference type="EMBL" id="HBUF01396997">
    <property type="protein sequence ID" value="CAG6735823.1"/>
    <property type="molecule type" value="Transcribed_RNA"/>
</dbReference>
<dbReference type="SMART" id="SM00491">
    <property type="entry name" value="HELICc2"/>
    <property type="match status" value="1"/>
</dbReference>
<evidence type="ECO:0000256" key="16">
    <source>
        <dbReference type="SAM" id="MobiDB-lite"/>
    </source>
</evidence>
<accession>A0A8D8MD50</accession>
<dbReference type="InterPro" id="IPR006555">
    <property type="entry name" value="ATP-dep_Helicase_C"/>
</dbReference>
<dbReference type="PROSITE" id="PS51193">
    <property type="entry name" value="HELICASE_ATP_BIND_2"/>
    <property type="match status" value="1"/>
</dbReference>
<keyword evidence="11" id="KW-0413">Isomerase</keyword>
<dbReference type="InterPro" id="IPR013020">
    <property type="entry name" value="Rad3/Chl1-like"/>
</dbReference>
<keyword evidence="10" id="KW-0411">Iron-sulfur</keyword>
<dbReference type="SMART" id="SM00488">
    <property type="entry name" value="DEXDc2"/>
    <property type="match status" value="1"/>
</dbReference>
<evidence type="ECO:0000256" key="2">
    <source>
        <dbReference type="ARBA" id="ARBA00004123"/>
    </source>
</evidence>
<dbReference type="Pfam" id="PF06733">
    <property type="entry name" value="DEAD_2"/>
    <property type="match status" value="1"/>
</dbReference>
<dbReference type="GO" id="GO:0043139">
    <property type="term" value="F:5'-3' DNA helicase activity"/>
    <property type="evidence" value="ECO:0007669"/>
    <property type="project" value="UniProtKB-EC"/>
</dbReference>
<evidence type="ECO:0000256" key="11">
    <source>
        <dbReference type="ARBA" id="ARBA00023235"/>
    </source>
</evidence>
<dbReference type="InterPro" id="IPR014013">
    <property type="entry name" value="Helic_SF1/SF2_ATP-bd_DinG/Rad3"/>
</dbReference>
<dbReference type="InterPro" id="IPR010614">
    <property type="entry name" value="RAD3-like_helicase_DEAD"/>
</dbReference>
<dbReference type="PANTHER" id="PTHR11472:SF41">
    <property type="entry name" value="ATP-DEPENDENT DNA HELICASE DDX11-RELATED"/>
    <property type="match status" value="1"/>
</dbReference>
<dbReference type="InterPro" id="IPR045028">
    <property type="entry name" value="DinG/Rad3-like"/>
</dbReference>